<dbReference type="Pfam" id="PF01613">
    <property type="entry name" value="Flavin_Reduct"/>
    <property type="match status" value="1"/>
</dbReference>
<dbReference type="Proteomes" id="UP000664164">
    <property type="component" value="Unassembled WGS sequence"/>
</dbReference>
<dbReference type="RefSeq" id="WP_207615089.1">
    <property type="nucleotide sequence ID" value="NZ_JAFNLL010000007.1"/>
</dbReference>
<reference evidence="4" key="1">
    <citation type="submission" date="2021-03" db="EMBL/GenBank/DDBJ databases">
        <title>A new species, PO-11, isolated from a karst cave deposit.</title>
        <authorList>
            <person name="Zhaoxiaoyong W."/>
        </authorList>
    </citation>
    <scope>NUCLEOTIDE SEQUENCE</scope>
    <source>
        <strain evidence="4">PO-11</strain>
    </source>
</reference>
<dbReference type="GO" id="GO:0042602">
    <property type="term" value="F:riboflavin reductase (NADPH) activity"/>
    <property type="evidence" value="ECO:0007669"/>
    <property type="project" value="TreeGrafter"/>
</dbReference>
<keyword evidence="2" id="KW-0560">Oxidoreductase</keyword>
<dbReference type="SUPFAM" id="SSF50475">
    <property type="entry name" value="FMN-binding split barrel"/>
    <property type="match status" value="1"/>
</dbReference>
<dbReference type="AlphaFoldDB" id="A0A939HFZ7"/>
<feature type="domain" description="Flavin reductase like" evidence="3">
    <location>
        <begin position="24"/>
        <end position="167"/>
    </location>
</feature>
<dbReference type="PANTHER" id="PTHR30466:SF11">
    <property type="entry name" value="FLAVIN-DEPENDENT MONOOXYGENASE, REDUCTASE SUBUNIT HSAB"/>
    <property type="match status" value="1"/>
</dbReference>
<dbReference type="Gene3D" id="2.30.110.10">
    <property type="entry name" value="Electron Transport, Fmn-binding Protein, Chain A"/>
    <property type="match status" value="1"/>
</dbReference>
<evidence type="ECO:0000313" key="4">
    <source>
        <dbReference type="EMBL" id="MBO1267292.1"/>
    </source>
</evidence>
<dbReference type="PANTHER" id="PTHR30466">
    <property type="entry name" value="FLAVIN REDUCTASE"/>
    <property type="match status" value="1"/>
</dbReference>
<dbReference type="SMART" id="SM00903">
    <property type="entry name" value="Flavin_Reduct"/>
    <property type="match status" value="1"/>
</dbReference>
<evidence type="ECO:0000259" key="3">
    <source>
        <dbReference type="SMART" id="SM00903"/>
    </source>
</evidence>
<name>A0A939HFZ7_9MICC</name>
<proteinExistence type="inferred from homology"/>
<evidence type="ECO:0000256" key="1">
    <source>
        <dbReference type="ARBA" id="ARBA00008898"/>
    </source>
</evidence>
<dbReference type="EMBL" id="JAFNLL010000007">
    <property type="protein sequence ID" value="MBO1267292.1"/>
    <property type="molecule type" value="Genomic_DNA"/>
</dbReference>
<evidence type="ECO:0000313" key="5">
    <source>
        <dbReference type="Proteomes" id="UP000664164"/>
    </source>
</evidence>
<comment type="caution">
    <text evidence="4">The sequence shown here is derived from an EMBL/GenBank/DDBJ whole genome shotgun (WGS) entry which is preliminary data.</text>
</comment>
<dbReference type="InterPro" id="IPR012349">
    <property type="entry name" value="Split_barrel_FMN-bd"/>
</dbReference>
<sequence length="189" mass="19922">MDITPTAEKVPAMEITPAYYRQILGLLPTGVTAITGVNDDGEKLGLVVGTFQSLSIDPPLVMFCVDKSSSTWPKVRKLQNFTANILADDQVPVCRKLSSKGPRKLEDVPNSTCALGTPHIEGATAYIDCVVTAEVAVGDHYMVVGSIVSMEQGSGDALLFRGGKFGQYLPIEMPAPAAAPAPVEAKSAS</sequence>
<keyword evidence="5" id="KW-1185">Reference proteome</keyword>
<gene>
    <name evidence="4" type="ORF">J1902_04730</name>
</gene>
<evidence type="ECO:0000256" key="2">
    <source>
        <dbReference type="ARBA" id="ARBA00023002"/>
    </source>
</evidence>
<accession>A0A939HFZ7</accession>
<organism evidence="4 5">
    <name type="scientific">Arthrobacter cavernae</name>
    <dbReference type="NCBI Taxonomy" id="2817681"/>
    <lineage>
        <taxon>Bacteria</taxon>
        <taxon>Bacillati</taxon>
        <taxon>Actinomycetota</taxon>
        <taxon>Actinomycetes</taxon>
        <taxon>Micrococcales</taxon>
        <taxon>Micrococcaceae</taxon>
        <taxon>Arthrobacter</taxon>
    </lineage>
</organism>
<comment type="similarity">
    <text evidence="1">Belongs to the non-flavoprotein flavin reductase family.</text>
</comment>
<dbReference type="GO" id="GO:0010181">
    <property type="term" value="F:FMN binding"/>
    <property type="evidence" value="ECO:0007669"/>
    <property type="project" value="InterPro"/>
</dbReference>
<dbReference type="InterPro" id="IPR002563">
    <property type="entry name" value="Flavin_Rdtase-like_dom"/>
</dbReference>
<dbReference type="InterPro" id="IPR050268">
    <property type="entry name" value="NADH-dep_flavin_reductase"/>
</dbReference>
<protein>
    <submittedName>
        <fullName evidence="4">Flavin reductase family protein</fullName>
    </submittedName>
</protein>